<dbReference type="Gene3D" id="3.80.10.10">
    <property type="entry name" value="Ribonuclease Inhibitor"/>
    <property type="match status" value="3"/>
</dbReference>
<dbReference type="FunFam" id="3.80.10.10:FF:000041">
    <property type="entry name" value="LRR receptor-like serine/threonine-protein kinase ERECTA"/>
    <property type="match status" value="1"/>
</dbReference>
<dbReference type="GO" id="GO:0004674">
    <property type="term" value="F:protein serine/threonine kinase activity"/>
    <property type="evidence" value="ECO:0007669"/>
    <property type="project" value="UniProtKB-KW"/>
</dbReference>
<dbReference type="FunFam" id="1.10.510.10:FF:000453">
    <property type="entry name" value="LRR receptor-like serine/threonine-protein kinase HSL2"/>
    <property type="match status" value="1"/>
</dbReference>
<dbReference type="FunFam" id="3.80.10.10:FF:000129">
    <property type="entry name" value="Leucine-rich repeat receptor-like kinase"/>
    <property type="match status" value="1"/>
</dbReference>
<dbReference type="Pfam" id="PF00069">
    <property type="entry name" value="Pkinase"/>
    <property type="match status" value="1"/>
</dbReference>
<dbReference type="PROSITE" id="PS50011">
    <property type="entry name" value="PROTEIN_KINASE_DOM"/>
    <property type="match status" value="1"/>
</dbReference>
<keyword evidence="9" id="KW-0732">Signal</keyword>
<protein>
    <submittedName>
        <fullName evidence="27">Uncharacterized protein</fullName>
    </submittedName>
</protein>
<keyword evidence="11 23" id="KW-0547">Nucleotide-binding</keyword>
<comment type="subcellular location">
    <subcellularLocation>
        <location evidence="1">Membrane</location>
        <topology evidence="1">Single-pass type I membrane protein</topology>
    </subcellularLocation>
</comment>
<evidence type="ECO:0000256" key="21">
    <source>
        <dbReference type="ARBA" id="ARBA00051734"/>
    </source>
</evidence>
<dbReference type="InterPro" id="IPR001611">
    <property type="entry name" value="Leu-rich_rpt"/>
</dbReference>
<evidence type="ECO:0000313" key="27">
    <source>
        <dbReference type="EMBL" id="KAK2657774.1"/>
    </source>
</evidence>
<dbReference type="Pfam" id="PF00560">
    <property type="entry name" value="LRR_1"/>
    <property type="match status" value="4"/>
</dbReference>
<evidence type="ECO:0000256" key="19">
    <source>
        <dbReference type="ARBA" id="ARBA00048017"/>
    </source>
</evidence>
<dbReference type="InterPro" id="IPR000719">
    <property type="entry name" value="Prot_kinase_dom"/>
</dbReference>
<dbReference type="Pfam" id="PF08263">
    <property type="entry name" value="LRRNT_2"/>
    <property type="match status" value="1"/>
</dbReference>
<dbReference type="GO" id="GO:0016020">
    <property type="term" value="C:membrane"/>
    <property type="evidence" value="ECO:0007669"/>
    <property type="project" value="UniProtKB-SubCell"/>
</dbReference>
<name>A0AAE0CNP2_9ROSI</name>
<keyword evidence="7" id="KW-0808">Transferase</keyword>
<dbReference type="PROSITE" id="PS51186">
    <property type="entry name" value="GNAT"/>
    <property type="match status" value="1"/>
</dbReference>
<evidence type="ECO:0000313" key="28">
    <source>
        <dbReference type="Proteomes" id="UP001280121"/>
    </source>
</evidence>
<comment type="caution">
    <text evidence="27">The sequence shown here is derived from an EMBL/GenBank/DDBJ whole genome shotgun (WGS) entry which is preliminary data.</text>
</comment>
<evidence type="ECO:0000256" key="8">
    <source>
        <dbReference type="ARBA" id="ARBA00022692"/>
    </source>
</evidence>
<feature type="binding site" evidence="23">
    <location>
        <position position="882"/>
    </location>
    <ligand>
        <name>ATP</name>
        <dbReference type="ChEBI" id="CHEBI:30616"/>
    </ligand>
</feature>
<evidence type="ECO:0000256" key="18">
    <source>
        <dbReference type="ARBA" id="ARBA00023315"/>
    </source>
</evidence>
<evidence type="ECO:0000259" key="26">
    <source>
        <dbReference type="PROSITE" id="PS51186"/>
    </source>
</evidence>
<dbReference type="PANTHER" id="PTHR45974">
    <property type="entry name" value="RECEPTOR-LIKE PROTEIN 55"/>
    <property type="match status" value="1"/>
</dbReference>
<dbReference type="Pfam" id="PF00583">
    <property type="entry name" value="Acetyltransf_1"/>
    <property type="match status" value="1"/>
</dbReference>
<evidence type="ECO:0000256" key="14">
    <source>
        <dbReference type="ARBA" id="ARBA00022989"/>
    </source>
</evidence>
<dbReference type="InterPro" id="IPR013210">
    <property type="entry name" value="LRR_N_plant-typ"/>
</dbReference>
<accession>A0AAE0CNP2</accession>
<dbReference type="GO" id="GO:2000028">
    <property type="term" value="P:regulation of photoperiodism, flowering"/>
    <property type="evidence" value="ECO:0007669"/>
    <property type="project" value="UniProtKB-ARBA"/>
</dbReference>
<evidence type="ECO:0000256" key="6">
    <source>
        <dbReference type="ARBA" id="ARBA00022614"/>
    </source>
</evidence>
<organism evidence="27 28">
    <name type="scientific">Dipteronia dyeriana</name>
    <dbReference type="NCBI Taxonomy" id="168575"/>
    <lineage>
        <taxon>Eukaryota</taxon>
        <taxon>Viridiplantae</taxon>
        <taxon>Streptophyta</taxon>
        <taxon>Embryophyta</taxon>
        <taxon>Tracheophyta</taxon>
        <taxon>Spermatophyta</taxon>
        <taxon>Magnoliopsida</taxon>
        <taxon>eudicotyledons</taxon>
        <taxon>Gunneridae</taxon>
        <taxon>Pentapetalae</taxon>
        <taxon>rosids</taxon>
        <taxon>malvids</taxon>
        <taxon>Sapindales</taxon>
        <taxon>Sapindaceae</taxon>
        <taxon>Hippocastanoideae</taxon>
        <taxon>Acereae</taxon>
        <taxon>Dipteronia</taxon>
    </lineage>
</organism>
<comment type="catalytic activity">
    <reaction evidence="22">
        <text>serotonin + acetyl-CoA = N-acetylserotonin + CoA + H(+)</text>
        <dbReference type="Rhea" id="RHEA:25217"/>
        <dbReference type="ChEBI" id="CHEBI:15378"/>
        <dbReference type="ChEBI" id="CHEBI:17697"/>
        <dbReference type="ChEBI" id="CHEBI:57287"/>
        <dbReference type="ChEBI" id="CHEBI:57288"/>
        <dbReference type="ChEBI" id="CHEBI:350546"/>
        <dbReference type="EC" id="2.3.1.87"/>
    </reaction>
</comment>
<evidence type="ECO:0000256" key="24">
    <source>
        <dbReference type="SAM" id="Phobius"/>
    </source>
</evidence>
<dbReference type="CDD" id="cd14066">
    <property type="entry name" value="STKc_IRAK"/>
    <property type="match status" value="1"/>
</dbReference>
<keyword evidence="18" id="KW-0012">Acyltransferase</keyword>
<evidence type="ECO:0000256" key="9">
    <source>
        <dbReference type="ARBA" id="ARBA00022729"/>
    </source>
</evidence>
<keyword evidence="12" id="KW-0418">Kinase</keyword>
<evidence type="ECO:0000256" key="17">
    <source>
        <dbReference type="ARBA" id="ARBA00023180"/>
    </source>
</evidence>
<dbReference type="SMART" id="SM00220">
    <property type="entry name" value="S_TKc"/>
    <property type="match status" value="1"/>
</dbReference>
<feature type="domain" description="N-acetyltransferase" evidence="26">
    <location>
        <begin position="126"/>
        <end position="275"/>
    </location>
</feature>
<comment type="similarity">
    <text evidence="2">Belongs to the protein kinase superfamily. Ser/Thr protein kinase family.</text>
</comment>
<keyword evidence="6" id="KW-0433">Leucine-rich repeat</keyword>
<keyword evidence="28" id="KW-1185">Reference proteome</keyword>
<dbReference type="AlphaFoldDB" id="A0AAE0CNP2"/>
<keyword evidence="13 23" id="KW-0067">ATP-binding</keyword>
<keyword evidence="14 24" id="KW-1133">Transmembrane helix</keyword>
<comment type="catalytic activity">
    <reaction evidence="21">
        <text>an N-terminal L-alpha-aminoacyl-[protein] + acetyl-CoA = N-terminal N(alpha)-acetyl-L-alpha-aminoacyl-[protein] + CoA + H(+)</text>
        <dbReference type="Rhea" id="RHEA:21028"/>
        <dbReference type="Rhea" id="RHEA-COMP:10636"/>
        <dbReference type="Rhea" id="RHEA-COMP:15589"/>
        <dbReference type="ChEBI" id="CHEBI:15378"/>
        <dbReference type="ChEBI" id="CHEBI:57287"/>
        <dbReference type="ChEBI" id="CHEBI:57288"/>
        <dbReference type="ChEBI" id="CHEBI:78597"/>
        <dbReference type="ChEBI" id="CHEBI:78598"/>
    </reaction>
</comment>
<dbReference type="InterPro" id="IPR011009">
    <property type="entry name" value="Kinase-like_dom_sf"/>
</dbReference>
<dbReference type="PROSITE" id="PS00107">
    <property type="entry name" value="PROTEIN_KINASE_ATP"/>
    <property type="match status" value="1"/>
</dbReference>
<evidence type="ECO:0000256" key="3">
    <source>
        <dbReference type="ARBA" id="ARBA00009342"/>
    </source>
</evidence>
<dbReference type="SUPFAM" id="SSF52058">
    <property type="entry name" value="L domain-like"/>
    <property type="match status" value="1"/>
</dbReference>
<evidence type="ECO:0000256" key="13">
    <source>
        <dbReference type="ARBA" id="ARBA00022840"/>
    </source>
</evidence>
<evidence type="ECO:0000256" key="2">
    <source>
        <dbReference type="ARBA" id="ARBA00008684"/>
    </source>
</evidence>
<evidence type="ECO:0000256" key="10">
    <source>
        <dbReference type="ARBA" id="ARBA00022737"/>
    </source>
</evidence>
<dbReference type="GO" id="GO:0005524">
    <property type="term" value="F:ATP binding"/>
    <property type="evidence" value="ECO:0007669"/>
    <property type="project" value="UniProtKB-UniRule"/>
</dbReference>
<dbReference type="Gene3D" id="3.30.200.20">
    <property type="entry name" value="Phosphorylase Kinase, domain 1"/>
    <property type="match status" value="1"/>
</dbReference>
<keyword evidence="15 24" id="KW-0472">Membrane</keyword>
<evidence type="ECO:0000256" key="7">
    <source>
        <dbReference type="ARBA" id="ARBA00022679"/>
    </source>
</evidence>
<evidence type="ECO:0000256" key="20">
    <source>
        <dbReference type="ARBA" id="ARBA00051597"/>
    </source>
</evidence>
<dbReference type="InterPro" id="IPR016181">
    <property type="entry name" value="Acyl_CoA_acyltransferase"/>
</dbReference>
<dbReference type="CDD" id="cd04301">
    <property type="entry name" value="NAT_SF"/>
    <property type="match status" value="1"/>
</dbReference>
<comment type="catalytic activity">
    <reaction evidence="20">
        <text>5-methoxytryptamine + acetyl-CoA = melatonin + CoA + H(+)</text>
        <dbReference type="Rhea" id="RHEA:66144"/>
        <dbReference type="ChEBI" id="CHEBI:15378"/>
        <dbReference type="ChEBI" id="CHEBI:16796"/>
        <dbReference type="ChEBI" id="CHEBI:57287"/>
        <dbReference type="ChEBI" id="CHEBI:57288"/>
        <dbReference type="ChEBI" id="CHEBI:166874"/>
    </reaction>
</comment>
<evidence type="ECO:0000256" key="1">
    <source>
        <dbReference type="ARBA" id="ARBA00004479"/>
    </source>
</evidence>
<dbReference type="GO" id="GO:0005737">
    <property type="term" value="C:cytoplasm"/>
    <property type="evidence" value="ECO:0007669"/>
    <property type="project" value="UniProtKB-ARBA"/>
</dbReference>
<dbReference type="Proteomes" id="UP001280121">
    <property type="component" value="Unassembled WGS sequence"/>
</dbReference>
<dbReference type="FunFam" id="3.40.630.30:FF:000059">
    <property type="entry name" value="Putative acetyltransferase NSI"/>
    <property type="match status" value="1"/>
</dbReference>
<keyword evidence="5" id="KW-0723">Serine/threonine-protein kinase</keyword>
<dbReference type="InterPro" id="IPR032675">
    <property type="entry name" value="LRR_dom_sf"/>
</dbReference>
<proteinExistence type="inferred from homology"/>
<keyword evidence="17" id="KW-0325">Glycoprotein</keyword>
<feature type="domain" description="Protein kinase" evidence="25">
    <location>
        <begin position="854"/>
        <end position="1129"/>
    </location>
</feature>
<keyword evidence="16" id="KW-0675">Receptor</keyword>
<dbReference type="FunFam" id="3.30.200.20:FF:000328">
    <property type="entry name" value="Leucine-rich repeat protein kinase family protein"/>
    <property type="match status" value="1"/>
</dbReference>
<dbReference type="GO" id="GO:0004059">
    <property type="term" value="F:aralkylamine N-acetyltransferase activity"/>
    <property type="evidence" value="ECO:0007669"/>
    <property type="project" value="UniProtKB-EC"/>
</dbReference>
<reference evidence="27" key="1">
    <citation type="journal article" date="2023" name="Plant J.">
        <title>Genome sequences and population genomics provide insights into the demographic history, inbreeding, and mutation load of two 'living fossil' tree species of Dipteronia.</title>
        <authorList>
            <person name="Feng Y."/>
            <person name="Comes H.P."/>
            <person name="Chen J."/>
            <person name="Zhu S."/>
            <person name="Lu R."/>
            <person name="Zhang X."/>
            <person name="Li P."/>
            <person name="Qiu J."/>
            <person name="Olsen K.M."/>
            <person name="Qiu Y."/>
        </authorList>
    </citation>
    <scope>NUCLEOTIDE SEQUENCE</scope>
    <source>
        <strain evidence="27">KIB01</strain>
    </source>
</reference>
<dbReference type="SUPFAM" id="SSF55729">
    <property type="entry name" value="Acyl-CoA N-acyltransferases (Nat)"/>
    <property type="match status" value="1"/>
</dbReference>
<evidence type="ECO:0000256" key="11">
    <source>
        <dbReference type="ARBA" id="ARBA00022741"/>
    </source>
</evidence>
<evidence type="ECO:0000259" key="25">
    <source>
        <dbReference type="PROSITE" id="PS50011"/>
    </source>
</evidence>
<gene>
    <name evidence="27" type="ORF">Ddye_010826</name>
</gene>
<feature type="transmembrane region" description="Helical" evidence="24">
    <location>
        <begin position="788"/>
        <end position="812"/>
    </location>
</feature>
<keyword evidence="10" id="KW-0677">Repeat</keyword>
<evidence type="ECO:0000256" key="15">
    <source>
        <dbReference type="ARBA" id="ARBA00023136"/>
    </source>
</evidence>
<evidence type="ECO:0000256" key="5">
    <source>
        <dbReference type="ARBA" id="ARBA00022527"/>
    </source>
</evidence>
<dbReference type="Gene3D" id="3.40.630.30">
    <property type="match status" value="1"/>
</dbReference>
<evidence type="ECO:0000256" key="4">
    <source>
        <dbReference type="ARBA" id="ARBA00009592"/>
    </source>
</evidence>
<dbReference type="SUPFAM" id="SSF56112">
    <property type="entry name" value="Protein kinase-like (PK-like)"/>
    <property type="match status" value="1"/>
</dbReference>
<sequence>MFNMTGHSCWPRSCREENIWEPEKMLANNGVPPSLCPVMSFDSQCQLSNQLFFPSTLNYGFVKVTRKVKVSRLKVNFWESIRSGFLKDNTTQVLEESSTLEEEEEPMLEEFVLIERTQQDGEIEQIIFSSGGDVDIYDLQALCDKVGWPRRPLSKLAAALKNSYMVATLHSVRKTPGSEGIDEKKLIGMARATSDHAFNATIWDVLVDPSYQGQGLGKALVEKIVRALLQRDIGNITLFADSQVVEFYRNLGFQPDPEGIKVDALRAVRRKLSDSMKNLNNWKKTDPCASNWTGVICTLDSNDGYLHVQELRLLNMNLSGKLAPELGQLSHMTILDVMWNNISGSIPKEIGNLASLKLLLLSGNQLSGSLPDELGFLYNLTIFNLEENYISGPLPKSFANLQRAKHFHLNNNSISGQIPPELYNMSQLLHFLLDNNNLSGYLPPELSKMPKLTILQLDNNNFQGTGIPVSYTNMSKLLKLSLRNCSLQGEIPDLSSIPGLLFLDLSSNQLNGTIPTNKLSENITTIDLSNNQLIGPIPSNFSGLPHLQRLSIEKNSLSGNVPSNIWQNINFSATATLTLDFQNNFLKNISGSLNPPSNVSIRLEGNPVCSRANELNIIQFCGLKVGDDEIYGSSNDSTTVTCRTQSCPVHDNYEYVPESPVPCYCAAPLGVGLLLRSPSISNFRPYTDHYQAYLTTSLSLDLYQLSIASFIWQKGPRLSIFLKFFPQYSNSTSQFNKSEIQRLIDMIVTFSLPPSDTFGPYQVLNFTRLGPYAEFVLEPRKSGMSKGAVIGIVLGSLSCAIAVSLIILFLIYKRNRRYKHHEVPKKQPTAKSPIKTESVKGFGFIELDKATNGFSETTQVGQGGYGKVYKGILANGTVVAIKRAQQGSLQGQKEFLTEIELLSRLHHRNLVSLVGYCDEEGEQMLVYEFMPHGSLQDLLNARLKDPLSFSMRTRIALGSAMGILYLHTEADPPIIHRDIKATNILLDFKFTPKVSDFGISRLAPVPNVRGVMGHVSTVVKGTPGYLDPDYFLTHMLTEKSDVYSLGIVFLELLTGMQPISHGRNIVREVHAACQSGLMLNIIDKNMGPYSSECLKRFMTLALKCCEDKNEARPTMLEVVRELENISSMLPPPEPDMIPTESDMSVSSEMSGIFASSSSLYSRGNLYAGLPEVGSDLVSGVIPTIRPR</sequence>
<dbReference type="PANTHER" id="PTHR45974:SF23">
    <property type="entry name" value="PROTEIN KINASE DOMAIN-CONTAINING PROTEIN"/>
    <property type="match status" value="1"/>
</dbReference>
<dbReference type="GO" id="GO:0061733">
    <property type="term" value="F:protein-lysine-acetyltransferase activity"/>
    <property type="evidence" value="ECO:0007669"/>
    <property type="project" value="UniProtKB-EC"/>
</dbReference>
<dbReference type="InterPro" id="IPR017441">
    <property type="entry name" value="Protein_kinase_ATP_BS"/>
</dbReference>
<comment type="similarity">
    <text evidence="3">Belongs to the acetyltransferase family. GNAT subfamily.</text>
</comment>
<dbReference type="InterPro" id="IPR008271">
    <property type="entry name" value="Ser/Thr_kinase_AS"/>
</dbReference>
<dbReference type="PROSITE" id="PS00108">
    <property type="entry name" value="PROTEIN_KINASE_ST"/>
    <property type="match status" value="1"/>
</dbReference>
<evidence type="ECO:0000256" key="16">
    <source>
        <dbReference type="ARBA" id="ARBA00023170"/>
    </source>
</evidence>
<evidence type="ECO:0000256" key="22">
    <source>
        <dbReference type="ARBA" id="ARBA00051781"/>
    </source>
</evidence>
<evidence type="ECO:0000256" key="23">
    <source>
        <dbReference type="PROSITE-ProRule" id="PRU10141"/>
    </source>
</evidence>
<comment type="similarity">
    <text evidence="4">Belongs to the RLP family.</text>
</comment>
<dbReference type="Gene3D" id="1.10.510.10">
    <property type="entry name" value="Transferase(Phosphotransferase) domain 1"/>
    <property type="match status" value="1"/>
</dbReference>
<evidence type="ECO:0000256" key="12">
    <source>
        <dbReference type="ARBA" id="ARBA00022777"/>
    </source>
</evidence>
<keyword evidence="8 24" id="KW-0812">Transmembrane</keyword>
<comment type="catalytic activity">
    <reaction evidence="19">
        <text>L-lysyl-[protein] + acetyl-CoA = N(6)-acetyl-L-lysyl-[protein] + CoA + H(+)</text>
        <dbReference type="Rhea" id="RHEA:45948"/>
        <dbReference type="Rhea" id="RHEA-COMP:9752"/>
        <dbReference type="Rhea" id="RHEA-COMP:10731"/>
        <dbReference type="ChEBI" id="CHEBI:15378"/>
        <dbReference type="ChEBI" id="CHEBI:29969"/>
        <dbReference type="ChEBI" id="CHEBI:57287"/>
        <dbReference type="ChEBI" id="CHEBI:57288"/>
        <dbReference type="ChEBI" id="CHEBI:61930"/>
        <dbReference type="EC" id="2.3.1.48"/>
    </reaction>
</comment>
<dbReference type="EMBL" id="JANJYI010000003">
    <property type="protein sequence ID" value="KAK2657774.1"/>
    <property type="molecule type" value="Genomic_DNA"/>
</dbReference>
<dbReference type="InterPro" id="IPR000182">
    <property type="entry name" value="GNAT_dom"/>
</dbReference>